<evidence type="ECO:0008006" key="4">
    <source>
        <dbReference type="Google" id="ProtNLM"/>
    </source>
</evidence>
<keyword evidence="3" id="KW-1185">Reference proteome</keyword>
<name>A0A0A0JLP3_9MICO</name>
<dbReference type="Proteomes" id="UP000030011">
    <property type="component" value="Unassembled WGS sequence"/>
</dbReference>
<feature type="chain" id="PRO_5001964412" description="Lipoprotein" evidence="1">
    <location>
        <begin position="35"/>
        <end position="179"/>
    </location>
</feature>
<accession>A0A0A0JLP3</accession>
<dbReference type="PROSITE" id="PS51257">
    <property type="entry name" value="PROKAR_LIPOPROTEIN"/>
    <property type="match status" value="1"/>
</dbReference>
<proteinExistence type="predicted"/>
<evidence type="ECO:0000256" key="1">
    <source>
        <dbReference type="SAM" id="SignalP"/>
    </source>
</evidence>
<organism evidence="2 3">
    <name type="scientific">Knoellia subterranea KCTC 19937</name>
    <dbReference type="NCBI Taxonomy" id="1385521"/>
    <lineage>
        <taxon>Bacteria</taxon>
        <taxon>Bacillati</taxon>
        <taxon>Actinomycetota</taxon>
        <taxon>Actinomycetes</taxon>
        <taxon>Micrococcales</taxon>
        <taxon>Intrasporangiaceae</taxon>
        <taxon>Knoellia</taxon>
    </lineage>
</organism>
<evidence type="ECO:0000313" key="2">
    <source>
        <dbReference type="EMBL" id="KGN36536.1"/>
    </source>
</evidence>
<feature type="signal peptide" evidence="1">
    <location>
        <begin position="1"/>
        <end position="34"/>
    </location>
</feature>
<protein>
    <recommendedName>
        <fullName evidence="4">Lipoprotein</fullName>
    </recommendedName>
</protein>
<sequence>MTKGHSVKAVKARTTAIALAGILALSACSGTTSAETAAVVDGRVITEQQVREATEQINTAFPREQQPFTASEILTLLIRAPYVIDAAAQSGRPQSESAARSLPEFEKLGEAPAESTVDVLRAELSAQNLDQSAAQALTQKFNSLDLTVSPRYGTFDAARAQLVADTPNWLVPAPAAPAQ</sequence>
<dbReference type="eggNOG" id="COG0760">
    <property type="taxonomic scope" value="Bacteria"/>
</dbReference>
<dbReference type="STRING" id="1385521.N803_04410"/>
<comment type="caution">
    <text evidence="2">The sequence shown here is derived from an EMBL/GenBank/DDBJ whole genome shotgun (WGS) entry which is preliminary data.</text>
</comment>
<evidence type="ECO:0000313" key="3">
    <source>
        <dbReference type="Proteomes" id="UP000030011"/>
    </source>
</evidence>
<keyword evidence="1" id="KW-0732">Signal</keyword>
<reference evidence="2 3" key="1">
    <citation type="submission" date="2013-08" db="EMBL/GenBank/DDBJ databases">
        <title>The genome sequence of Knoellia subterranea.</title>
        <authorList>
            <person name="Zhu W."/>
            <person name="Wang G."/>
        </authorList>
    </citation>
    <scope>NUCLEOTIDE SEQUENCE [LARGE SCALE GENOMIC DNA]</scope>
    <source>
        <strain evidence="2 3">KCTC 19937</strain>
    </source>
</reference>
<dbReference type="AlphaFoldDB" id="A0A0A0JLP3"/>
<dbReference type="EMBL" id="AVPK01000010">
    <property type="protein sequence ID" value="KGN36536.1"/>
    <property type="molecule type" value="Genomic_DNA"/>
</dbReference>
<gene>
    <name evidence="2" type="ORF">N803_04410</name>
</gene>